<feature type="domain" description="HIT-type" evidence="5">
    <location>
        <begin position="117"/>
        <end position="150"/>
    </location>
</feature>
<dbReference type="PANTHER" id="PTHR13483">
    <property type="entry name" value="BOX C_D SNORNA PROTEIN 1-RELATED"/>
    <property type="match status" value="1"/>
</dbReference>
<evidence type="ECO:0000313" key="7">
    <source>
        <dbReference type="Proteomes" id="UP001190926"/>
    </source>
</evidence>
<dbReference type="InterPro" id="IPR051639">
    <property type="entry name" value="BCD1"/>
</dbReference>
<dbReference type="PANTHER" id="PTHR13483:SF11">
    <property type="entry name" value="ZINC FINGER HIT DOMAIN-CONTAINING PROTEIN 3"/>
    <property type="match status" value="1"/>
</dbReference>
<comment type="caution">
    <text evidence="6">The sequence shown here is derived from an EMBL/GenBank/DDBJ whole genome shotgun (WGS) entry which is preliminary data.</text>
</comment>
<name>A0AAD4IYH1_PERFH</name>
<gene>
    <name evidence="6" type="ORF">C2S53_006944</name>
</gene>
<dbReference type="PROSITE" id="PS51083">
    <property type="entry name" value="ZF_HIT"/>
    <property type="match status" value="1"/>
</dbReference>
<evidence type="ECO:0000256" key="3">
    <source>
        <dbReference type="ARBA" id="ARBA00022833"/>
    </source>
</evidence>
<dbReference type="GO" id="GO:0005634">
    <property type="term" value="C:nucleus"/>
    <property type="evidence" value="ECO:0007669"/>
    <property type="project" value="TreeGrafter"/>
</dbReference>
<organism evidence="6 7">
    <name type="scientific">Perilla frutescens var. hirtella</name>
    <name type="common">Perilla citriodora</name>
    <name type="synonym">Perilla setoyensis</name>
    <dbReference type="NCBI Taxonomy" id="608512"/>
    <lineage>
        <taxon>Eukaryota</taxon>
        <taxon>Viridiplantae</taxon>
        <taxon>Streptophyta</taxon>
        <taxon>Embryophyta</taxon>
        <taxon>Tracheophyta</taxon>
        <taxon>Spermatophyta</taxon>
        <taxon>Magnoliopsida</taxon>
        <taxon>eudicotyledons</taxon>
        <taxon>Gunneridae</taxon>
        <taxon>Pentapetalae</taxon>
        <taxon>asterids</taxon>
        <taxon>lamiids</taxon>
        <taxon>Lamiales</taxon>
        <taxon>Lamiaceae</taxon>
        <taxon>Nepetoideae</taxon>
        <taxon>Elsholtzieae</taxon>
        <taxon>Perilla</taxon>
    </lineage>
</organism>
<dbReference type="GO" id="GO:0000463">
    <property type="term" value="P:maturation of LSU-rRNA from tricistronic rRNA transcript (SSU-rRNA, 5.8S rRNA, LSU-rRNA)"/>
    <property type="evidence" value="ECO:0007669"/>
    <property type="project" value="TreeGrafter"/>
</dbReference>
<evidence type="ECO:0000259" key="5">
    <source>
        <dbReference type="PROSITE" id="PS51083"/>
    </source>
</evidence>
<dbReference type="Proteomes" id="UP001190926">
    <property type="component" value="Unassembled WGS sequence"/>
</dbReference>
<evidence type="ECO:0000256" key="1">
    <source>
        <dbReference type="ARBA" id="ARBA00022723"/>
    </source>
</evidence>
<evidence type="ECO:0000256" key="4">
    <source>
        <dbReference type="PROSITE-ProRule" id="PRU00453"/>
    </source>
</evidence>
<dbReference type="Gene3D" id="3.30.60.190">
    <property type="match status" value="1"/>
</dbReference>
<dbReference type="InterPro" id="IPR007529">
    <property type="entry name" value="Znf_HIT"/>
</dbReference>
<reference evidence="6 7" key="1">
    <citation type="journal article" date="2021" name="Nat. Commun.">
        <title>Incipient diploidization of the medicinal plant Perilla within 10,000 years.</title>
        <authorList>
            <person name="Zhang Y."/>
            <person name="Shen Q."/>
            <person name="Leng L."/>
            <person name="Zhang D."/>
            <person name="Chen S."/>
            <person name="Shi Y."/>
            <person name="Ning Z."/>
            <person name="Chen S."/>
        </authorList>
    </citation>
    <scope>NUCLEOTIDE SEQUENCE [LARGE SCALE GENOMIC DNA]</scope>
    <source>
        <strain evidence="7">cv. PC099</strain>
    </source>
</reference>
<dbReference type="SUPFAM" id="SSF144232">
    <property type="entry name" value="HIT/MYND zinc finger-like"/>
    <property type="match status" value="1"/>
</dbReference>
<protein>
    <recommendedName>
        <fullName evidence="5">HIT-type domain-containing protein</fullName>
    </recommendedName>
</protein>
<dbReference type="GO" id="GO:0048254">
    <property type="term" value="P:snoRNA localization"/>
    <property type="evidence" value="ECO:0007669"/>
    <property type="project" value="TreeGrafter"/>
</dbReference>
<keyword evidence="7" id="KW-1185">Reference proteome</keyword>
<evidence type="ECO:0000313" key="6">
    <source>
        <dbReference type="EMBL" id="KAH6823829.1"/>
    </source>
</evidence>
<dbReference type="GO" id="GO:0008270">
    <property type="term" value="F:zinc ion binding"/>
    <property type="evidence" value="ECO:0007669"/>
    <property type="project" value="UniProtKB-UniRule"/>
</dbReference>
<proteinExistence type="predicted"/>
<accession>A0AAD4IYH1</accession>
<dbReference type="Pfam" id="PF04438">
    <property type="entry name" value="zf-HIT"/>
    <property type="match status" value="1"/>
</dbReference>
<keyword evidence="3" id="KW-0862">Zinc</keyword>
<keyword evidence="2 4" id="KW-0863">Zinc-finger</keyword>
<evidence type="ECO:0000256" key="2">
    <source>
        <dbReference type="ARBA" id="ARBA00022771"/>
    </source>
</evidence>
<keyword evidence="1" id="KW-0479">Metal-binding</keyword>
<dbReference type="GO" id="GO:0000492">
    <property type="term" value="P:box C/D snoRNP assembly"/>
    <property type="evidence" value="ECO:0007669"/>
    <property type="project" value="TreeGrafter"/>
</dbReference>
<dbReference type="GO" id="GO:0070761">
    <property type="term" value="C:pre-snoRNP complex"/>
    <property type="evidence" value="ECO:0007669"/>
    <property type="project" value="TreeGrafter"/>
</dbReference>
<dbReference type="AlphaFoldDB" id="A0AAD4IYH1"/>
<dbReference type="CDD" id="cd23024">
    <property type="entry name" value="zf-HIT_ZNHIT2-3"/>
    <property type="match status" value="1"/>
</dbReference>
<dbReference type="EMBL" id="SDAM02000556">
    <property type="protein sequence ID" value="KAH6823829.1"/>
    <property type="molecule type" value="Genomic_DNA"/>
</dbReference>
<sequence length="249" mass="27935">MICIFKQRLWGKIVESAVVGRNSRCRGRIIGGLRTEEMVSTGSGREDPSNWCKDAKRNSQININNNKQKKEHPSSPHALPQTAVADCAFFRLLPPSPSPSSRALNRRPNYTMGPKKCEVCEDAQPKYKCPTCLITYCSLACFKKHKEIPCQKAESLKEEKIYPSSTTNDDKPSYVDEQSEVLQESQLQSVASSNEIRDLVKSEKLQKLIFNIDCSADPENELAKAMEEESFRLFTQKILSTIGPDTGDA</sequence>